<evidence type="ECO:0000256" key="1">
    <source>
        <dbReference type="SAM" id="MobiDB-lite"/>
    </source>
</evidence>
<evidence type="ECO:0000313" key="3">
    <source>
        <dbReference type="WBParaSite" id="PTRK_0000107000.1"/>
    </source>
</evidence>
<dbReference type="Proteomes" id="UP000038045">
    <property type="component" value="Unplaced"/>
</dbReference>
<dbReference type="PANTHER" id="PTHR31128">
    <property type="entry name" value="PROTEIN CBR-CLEC-135-RELATED"/>
    <property type="match status" value="1"/>
</dbReference>
<evidence type="ECO:0000313" key="2">
    <source>
        <dbReference type="Proteomes" id="UP000038045"/>
    </source>
</evidence>
<name>A0A0N4Z2H5_PARTI</name>
<dbReference type="InterPro" id="IPR036860">
    <property type="entry name" value="SH2_dom_sf"/>
</dbReference>
<dbReference type="WBParaSite" id="PTRK_0000107000.1">
    <property type="protein sequence ID" value="PTRK_0000107000.1"/>
    <property type="gene ID" value="PTRK_0000107000"/>
</dbReference>
<organism evidence="2 3">
    <name type="scientific">Parastrongyloides trichosuri</name>
    <name type="common">Possum-specific nematode worm</name>
    <dbReference type="NCBI Taxonomy" id="131310"/>
    <lineage>
        <taxon>Eukaryota</taxon>
        <taxon>Metazoa</taxon>
        <taxon>Ecdysozoa</taxon>
        <taxon>Nematoda</taxon>
        <taxon>Chromadorea</taxon>
        <taxon>Rhabditida</taxon>
        <taxon>Tylenchina</taxon>
        <taxon>Panagrolaimomorpha</taxon>
        <taxon>Strongyloidoidea</taxon>
        <taxon>Strongyloididae</taxon>
        <taxon>Parastrongyloides</taxon>
    </lineage>
</organism>
<dbReference type="AlphaFoldDB" id="A0A0N4Z2H5"/>
<dbReference type="Gene3D" id="3.30.505.10">
    <property type="entry name" value="SH2 domain"/>
    <property type="match status" value="1"/>
</dbReference>
<protein>
    <submittedName>
        <fullName evidence="3">SH2 domain-containing protein</fullName>
    </submittedName>
</protein>
<dbReference type="PANTHER" id="PTHR31128:SF9">
    <property type="entry name" value="DUF3444 DOMAIN-CONTAINING PROTEIN-RELATED"/>
    <property type="match status" value="1"/>
</dbReference>
<accession>A0A0N4Z2H5</accession>
<sequence length="185" mass="21838">MSSTKKNRKCCDYCVVDGYEILGDIVSKSPSSEYSRSSTRGSSRSKEETTTSKSKYSNYDHQYDDDDEEKEITYNCYIGGRSQKQVESILKKNISFFFYHKMSESSLMNDLKTHLHLYMAYRNKRGEIYHFRVKNTTTQDEYYKRSCYYLNGPFGKGPQFEDLDNLVKYYRIKTEGARQQMLDVK</sequence>
<keyword evidence="2" id="KW-1185">Reference proteome</keyword>
<reference evidence="3" key="1">
    <citation type="submission" date="2017-02" db="UniProtKB">
        <authorList>
            <consortium name="WormBaseParasite"/>
        </authorList>
    </citation>
    <scope>IDENTIFICATION</scope>
</reference>
<feature type="region of interest" description="Disordered" evidence="1">
    <location>
        <begin position="29"/>
        <end position="63"/>
    </location>
</feature>
<proteinExistence type="predicted"/>
<feature type="compositionally biased region" description="Low complexity" evidence="1">
    <location>
        <begin position="29"/>
        <end position="42"/>
    </location>
</feature>